<dbReference type="NCBIfam" id="TIGR03624">
    <property type="entry name" value="putative hydrolase"/>
    <property type="match status" value="1"/>
</dbReference>
<protein>
    <recommendedName>
        <fullName evidence="3">Hydrolase</fullName>
    </recommendedName>
</protein>
<accession>A0A0R2QMD0</accession>
<comment type="caution">
    <text evidence="1">The sequence shown here is derived from an EMBL/GenBank/DDBJ whole genome shotgun (WGS) entry which is preliminary data.</text>
</comment>
<dbReference type="Gene3D" id="1.20.150.30">
    <property type="entry name" value="Zincin-like metallopeptidase, N-terminal domain"/>
    <property type="match status" value="1"/>
</dbReference>
<dbReference type="Proteomes" id="UP000051017">
    <property type="component" value="Unassembled WGS sequence"/>
</dbReference>
<evidence type="ECO:0000313" key="1">
    <source>
        <dbReference type="EMBL" id="KRO49565.1"/>
    </source>
</evidence>
<gene>
    <name evidence="1" type="ORF">ABR75_08020</name>
</gene>
<dbReference type="InterPro" id="IPR042271">
    <property type="entry name" value="Zinicin_2_N"/>
</dbReference>
<dbReference type="PANTHER" id="PTHR39420">
    <property type="match status" value="1"/>
</dbReference>
<sequence>MSNNPDEQPFSGIPLFGDLAKAMAGQGPLQWDVARQVAISTATNGTNTEANVDPSSRVGLEQLAPIADMHVRNYTGLTTGSGSGSGTTLPNIVVTNHSTWVHHTLESYKPLFTQLATALSNPSVDAEQPGTELDIETDQITAMMSSLNKMMAPAMMGMSIGSMIGQLSLRAFGQYDLPIPREPKNQMLLVASNVEQFANDWSISVDDMRMWVLIHELTSHAVLSVDHVRDSINQQISKYIAGFRPNPNALMDRLTTMDLGTSDPMAMMQKFLTDPTIILGAVRSPEQERQAPVLDAMIASIIGYIDHSVDTISALVLGGGEQIAEAVRRRRVESAPHDSFVEQLLGLRLTRQQVERGHAFAAGVTERAGHDGLSQLFTRAGNLPTPNELDAPGLWLARIELQDK</sequence>
<reference evidence="1 2" key="1">
    <citation type="submission" date="2015-10" db="EMBL/GenBank/DDBJ databases">
        <title>Metagenome-Assembled Genomes uncover a global brackish microbiome.</title>
        <authorList>
            <person name="Hugerth L.W."/>
            <person name="Larsson J."/>
            <person name="Alneberg J."/>
            <person name="Lindh M.V."/>
            <person name="Legrand C."/>
            <person name="Pinhassi J."/>
            <person name="Andersson A.F."/>
        </authorList>
    </citation>
    <scope>NUCLEOTIDE SEQUENCE [LARGE SCALE GENOMIC DNA]</scope>
    <source>
        <strain evidence="1">BACL6 MAG-120924-bin43</strain>
    </source>
</reference>
<dbReference type="EMBL" id="LIBJ01000002">
    <property type="protein sequence ID" value="KRO49565.1"/>
    <property type="molecule type" value="Genomic_DNA"/>
</dbReference>
<dbReference type="Pfam" id="PF10103">
    <property type="entry name" value="Zincin_2"/>
    <property type="match status" value="1"/>
</dbReference>
<dbReference type="PANTHER" id="PTHR39420:SF2">
    <property type="entry name" value="HYDROLASE"/>
    <property type="match status" value="1"/>
</dbReference>
<evidence type="ECO:0008006" key="3">
    <source>
        <dbReference type="Google" id="ProtNLM"/>
    </source>
</evidence>
<organism evidence="1 2">
    <name type="scientific">Acidimicrobiia bacterium BACL6 MAG-120924-bin43</name>
    <dbReference type="NCBI Taxonomy" id="1655583"/>
    <lineage>
        <taxon>Bacteria</taxon>
        <taxon>Bacillati</taxon>
        <taxon>Actinomycetota</taxon>
        <taxon>Acidimicrobiia</taxon>
        <taxon>acIV cluster</taxon>
    </lineage>
</organism>
<proteinExistence type="predicted"/>
<dbReference type="InterPro" id="IPR018766">
    <property type="entry name" value="Zinicin_2"/>
</dbReference>
<evidence type="ECO:0000313" key="2">
    <source>
        <dbReference type="Proteomes" id="UP000051017"/>
    </source>
</evidence>
<name>A0A0R2QMD0_9ACTN</name>
<dbReference type="SUPFAM" id="SSF55486">
    <property type="entry name" value="Metalloproteases ('zincins'), catalytic domain"/>
    <property type="match status" value="1"/>
</dbReference>
<dbReference type="AlphaFoldDB" id="A0A0R2QMD0"/>